<dbReference type="PROSITE" id="PS50893">
    <property type="entry name" value="ABC_TRANSPORTER_2"/>
    <property type="match status" value="1"/>
</dbReference>
<evidence type="ECO:0000256" key="6">
    <source>
        <dbReference type="ARBA" id="ARBA00023136"/>
    </source>
</evidence>
<accession>H6QBA8</accession>
<dbReference type="HOGENOM" id="CLU_000604_84_3_2"/>
<dbReference type="InterPro" id="IPR003439">
    <property type="entry name" value="ABC_transporter-like_ATP-bd"/>
</dbReference>
<dbReference type="Gene3D" id="1.20.1560.10">
    <property type="entry name" value="ABC transporter type 1, transmembrane domain"/>
    <property type="match status" value="1"/>
</dbReference>
<dbReference type="InterPro" id="IPR039421">
    <property type="entry name" value="Type_1_exporter"/>
</dbReference>
<evidence type="ECO:0000256" key="1">
    <source>
        <dbReference type="ARBA" id="ARBA00004141"/>
    </source>
</evidence>
<evidence type="ECO:0000313" key="10">
    <source>
        <dbReference type="EMBL" id="AFA40184.1"/>
    </source>
</evidence>
<feature type="domain" description="ABC transporter" evidence="8">
    <location>
        <begin position="321"/>
        <end position="518"/>
    </location>
</feature>
<dbReference type="InterPro" id="IPR011527">
    <property type="entry name" value="ABC1_TM_dom"/>
</dbReference>
<feature type="transmembrane region" description="Helical" evidence="7">
    <location>
        <begin position="21"/>
        <end position="40"/>
    </location>
</feature>
<dbReference type="GO" id="GO:0034040">
    <property type="term" value="F:ATPase-coupled lipid transmembrane transporter activity"/>
    <property type="evidence" value="ECO:0007669"/>
    <property type="project" value="TreeGrafter"/>
</dbReference>
<dbReference type="KEGG" id="pog:Pogu_2157"/>
<keyword evidence="6 7" id="KW-0472">Membrane</keyword>
<feature type="transmembrane region" description="Helical" evidence="7">
    <location>
        <begin position="146"/>
        <end position="166"/>
    </location>
</feature>
<evidence type="ECO:0000256" key="7">
    <source>
        <dbReference type="SAM" id="Phobius"/>
    </source>
</evidence>
<protein>
    <submittedName>
        <fullName evidence="10">ABC-type bacteriocin/lantibiotic exporters, containing an N-terminal double-glycine peptidase domain</fullName>
    </submittedName>
</protein>
<keyword evidence="4" id="KW-0067">ATP-binding</keyword>
<dbReference type="PROSITE" id="PS50929">
    <property type="entry name" value="ABC_TM1F"/>
    <property type="match status" value="1"/>
</dbReference>
<dbReference type="CDD" id="cd03228">
    <property type="entry name" value="ABCC_MRP_Like"/>
    <property type="match status" value="1"/>
</dbReference>
<dbReference type="EMBL" id="CP003316">
    <property type="protein sequence ID" value="AFA40184.1"/>
    <property type="molecule type" value="Genomic_DNA"/>
</dbReference>
<evidence type="ECO:0000259" key="9">
    <source>
        <dbReference type="PROSITE" id="PS50929"/>
    </source>
</evidence>
<dbReference type="STRING" id="698757.Pogu_2157"/>
<dbReference type="GO" id="GO:0140359">
    <property type="term" value="F:ABC-type transporter activity"/>
    <property type="evidence" value="ECO:0007669"/>
    <property type="project" value="InterPro"/>
</dbReference>
<reference evidence="10 11" key="1">
    <citation type="journal article" date="2012" name="Stand. Genomic Sci.">
        <title>Complete genome sequence of Pyrobaculum oguniense.</title>
        <authorList>
            <person name="Bernick D.L."/>
            <person name="Karplus K."/>
            <person name="Lui L.M."/>
            <person name="Coker J.K."/>
            <person name="Murphy J.N."/>
            <person name="Chan P.P."/>
            <person name="Cozen A.E."/>
            <person name="Lowe T.M."/>
        </authorList>
    </citation>
    <scope>NUCLEOTIDE SEQUENCE [LARGE SCALE GENOMIC DNA]</scope>
    <source>
        <strain evidence="10 11">TE7</strain>
    </source>
</reference>
<evidence type="ECO:0000256" key="5">
    <source>
        <dbReference type="ARBA" id="ARBA00022989"/>
    </source>
</evidence>
<feature type="transmembrane region" description="Helical" evidence="7">
    <location>
        <begin position="55"/>
        <end position="75"/>
    </location>
</feature>
<evidence type="ECO:0000256" key="2">
    <source>
        <dbReference type="ARBA" id="ARBA00022692"/>
    </source>
</evidence>
<dbReference type="InterPro" id="IPR036640">
    <property type="entry name" value="ABC1_TM_sf"/>
</dbReference>
<dbReference type="SUPFAM" id="SSF90123">
    <property type="entry name" value="ABC transporter transmembrane region"/>
    <property type="match status" value="1"/>
</dbReference>
<dbReference type="eggNOG" id="arCOG02841">
    <property type="taxonomic scope" value="Archaea"/>
</dbReference>
<gene>
    <name evidence="10" type="ordered locus">Pogu_2157</name>
</gene>
<keyword evidence="5 7" id="KW-1133">Transmembrane helix</keyword>
<dbReference type="InterPro" id="IPR027417">
    <property type="entry name" value="P-loop_NTPase"/>
</dbReference>
<dbReference type="PANTHER" id="PTHR24221">
    <property type="entry name" value="ATP-BINDING CASSETTE SUB-FAMILY B"/>
    <property type="match status" value="1"/>
</dbReference>
<dbReference type="PANTHER" id="PTHR24221:SF654">
    <property type="entry name" value="ATP-BINDING CASSETTE SUB-FAMILY B MEMBER 6"/>
    <property type="match status" value="1"/>
</dbReference>
<dbReference type="Gene3D" id="3.40.50.300">
    <property type="entry name" value="P-loop containing nucleotide triphosphate hydrolases"/>
    <property type="match status" value="1"/>
</dbReference>
<evidence type="ECO:0000313" key="11">
    <source>
        <dbReference type="Proteomes" id="UP000009062"/>
    </source>
</evidence>
<evidence type="ECO:0000259" key="8">
    <source>
        <dbReference type="PROSITE" id="PS50893"/>
    </source>
</evidence>
<keyword evidence="11" id="KW-1185">Reference proteome</keyword>
<dbReference type="InterPro" id="IPR003593">
    <property type="entry name" value="AAA+_ATPase"/>
</dbReference>
<feature type="transmembrane region" description="Helical" evidence="7">
    <location>
        <begin position="121"/>
        <end position="140"/>
    </location>
</feature>
<comment type="subcellular location">
    <subcellularLocation>
        <location evidence="1">Membrane</location>
        <topology evidence="1">Multi-pass membrane protein</topology>
    </subcellularLocation>
</comment>
<evidence type="ECO:0000256" key="4">
    <source>
        <dbReference type="ARBA" id="ARBA00022840"/>
    </source>
</evidence>
<name>H6QBA8_PYROT</name>
<keyword evidence="2 7" id="KW-0812">Transmembrane</keyword>
<keyword evidence="3" id="KW-0547">Nucleotide-binding</keyword>
<evidence type="ECO:0000256" key="3">
    <source>
        <dbReference type="ARBA" id="ARBA00022741"/>
    </source>
</evidence>
<dbReference type="AlphaFoldDB" id="H6QBA8"/>
<dbReference type="GO" id="GO:0016020">
    <property type="term" value="C:membrane"/>
    <property type="evidence" value="ECO:0007669"/>
    <property type="project" value="UniProtKB-SubCell"/>
</dbReference>
<organism evidence="10 11">
    <name type="scientific">Pyrobaculum oguniense (strain DSM 13380 / JCM 10595 / TE7)</name>
    <dbReference type="NCBI Taxonomy" id="698757"/>
    <lineage>
        <taxon>Archaea</taxon>
        <taxon>Thermoproteota</taxon>
        <taxon>Thermoprotei</taxon>
        <taxon>Thermoproteales</taxon>
        <taxon>Thermoproteaceae</taxon>
        <taxon>Pyrobaculum</taxon>
    </lineage>
</organism>
<dbReference type="Pfam" id="PF00005">
    <property type="entry name" value="ABC_tran"/>
    <property type="match status" value="1"/>
</dbReference>
<dbReference type="SMART" id="SM00382">
    <property type="entry name" value="AAA"/>
    <property type="match status" value="1"/>
</dbReference>
<proteinExistence type="predicted"/>
<feature type="domain" description="ABC transmembrane type-1" evidence="9">
    <location>
        <begin position="23"/>
        <end position="294"/>
    </location>
</feature>
<dbReference type="Proteomes" id="UP000009062">
    <property type="component" value="Chromosome"/>
</dbReference>
<dbReference type="GO" id="GO:0005524">
    <property type="term" value="F:ATP binding"/>
    <property type="evidence" value="ECO:0007669"/>
    <property type="project" value="UniProtKB-KW"/>
</dbReference>
<dbReference type="GO" id="GO:0016887">
    <property type="term" value="F:ATP hydrolysis activity"/>
    <property type="evidence" value="ECO:0007669"/>
    <property type="project" value="InterPro"/>
</dbReference>
<sequence length="518" mass="56562">MTNSFYYIKFFYKKFYKEITVNLILWGLIIWLSVVLAYLMKDVVDGVTVSGIVDFWKIVAIVVVSAAIPLLNFFSEYNAGVVMGKMMLEISHRAVATSIATGGRWGSGEVLSRLSGDLLNGILYIALPIDIGLVAARLAVQLVASFYISPLLTLVALPFIALYVLAVRKIGPGVMLHTQRERVLYAEWFKRVKEAVNGAHSLFRIGVRELPKPLLRSATEWLAGYKKLQLYSKGLDFGADAIARGVPNIAFALGVFLTPLGFSTLGAAVAVRQLLAGVFEPAAQLMTRISSAYQLKVSFQRLVEVMEAEEEARAGGGNSCVVVEGAVLGYNGAPVLRVDHLVLEPGDFLWVKGPTGSGKSTLGKAIAGLVKPLAGRVEAPSGVIYIGNDDYIFNASVYENITLWEDHPREEVERAARLAQIDFHLDKPCGERGSELSEGQRQRILIARALLRKPKVLVMDEATSGLDIKTEEEVLKAVKREVPIVVLISHRPTGGKYATKIVEVSGGVVSAQRNMIDF</sequence>
<dbReference type="SUPFAM" id="SSF52540">
    <property type="entry name" value="P-loop containing nucleoside triphosphate hydrolases"/>
    <property type="match status" value="1"/>
</dbReference>